<feature type="compositionally biased region" description="Polar residues" evidence="1">
    <location>
        <begin position="1282"/>
        <end position="1297"/>
    </location>
</feature>
<keyword evidence="4" id="KW-1185">Reference proteome</keyword>
<reference evidence="3" key="2">
    <citation type="submission" date="2023-05" db="EMBL/GenBank/DDBJ databases">
        <authorList>
            <consortium name="Lawrence Berkeley National Laboratory"/>
            <person name="Steindorff A."/>
            <person name="Hensen N."/>
            <person name="Bonometti L."/>
            <person name="Westerberg I."/>
            <person name="Brannstrom I.O."/>
            <person name="Guillou S."/>
            <person name="Cros-Aarteil S."/>
            <person name="Calhoun S."/>
            <person name="Haridas S."/>
            <person name="Kuo A."/>
            <person name="Mondo S."/>
            <person name="Pangilinan J."/>
            <person name="Riley R."/>
            <person name="Labutti K."/>
            <person name="Andreopoulos B."/>
            <person name="Lipzen A."/>
            <person name="Chen C."/>
            <person name="Yanf M."/>
            <person name="Daum C."/>
            <person name="Ng V."/>
            <person name="Clum A."/>
            <person name="Ohm R."/>
            <person name="Martin F."/>
            <person name="Silar P."/>
            <person name="Natvig D."/>
            <person name="Lalanne C."/>
            <person name="Gautier V."/>
            <person name="Ament-Velasquez S.L."/>
            <person name="Kruys A."/>
            <person name="Hutchinson M.I."/>
            <person name="Powell A.J."/>
            <person name="Barry K."/>
            <person name="Miller A.N."/>
            <person name="Grigoriev I.V."/>
            <person name="Debuchy R."/>
            <person name="Gladieux P."/>
            <person name="Thoren M.H."/>
            <person name="Johannesson H."/>
        </authorList>
    </citation>
    <scope>NUCLEOTIDE SEQUENCE</scope>
    <source>
        <strain evidence="3">PSN243</strain>
    </source>
</reference>
<feature type="compositionally biased region" description="Low complexity" evidence="1">
    <location>
        <begin position="582"/>
        <end position="600"/>
    </location>
</feature>
<feature type="region of interest" description="Disordered" evidence="1">
    <location>
        <begin position="428"/>
        <end position="712"/>
    </location>
</feature>
<feature type="compositionally biased region" description="Polar residues" evidence="1">
    <location>
        <begin position="642"/>
        <end position="657"/>
    </location>
</feature>
<dbReference type="GO" id="GO:0005634">
    <property type="term" value="C:nucleus"/>
    <property type="evidence" value="ECO:0007669"/>
    <property type="project" value="TreeGrafter"/>
</dbReference>
<dbReference type="EMBL" id="MU866000">
    <property type="protein sequence ID" value="KAK4443078.1"/>
    <property type="molecule type" value="Genomic_DNA"/>
</dbReference>
<evidence type="ECO:0000313" key="3">
    <source>
        <dbReference type="EMBL" id="KAK4443078.1"/>
    </source>
</evidence>
<proteinExistence type="predicted"/>
<feature type="compositionally biased region" description="Polar residues" evidence="1">
    <location>
        <begin position="1564"/>
        <end position="1579"/>
    </location>
</feature>
<name>A0AAV9G3K5_9PEZI</name>
<feature type="region of interest" description="Disordered" evidence="1">
    <location>
        <begin position="730"/>
        <end position="767"/>
    </location>
</feature>
<feature type="region of interest" description="Disordered" evidence="1">
    <location>
        <begin position="791"/>
        <end position="831"/>
    </location>
</feature>
<feature type="compositionally biased region" description="Acidic residues" evidence="1">
    <location>
        <begin position="1351"/>
        <end position="1402"/>
    </location>
</feature>
<feature type="compositionally biased region" description="Basic and acidic residues" evidence="1">
    <location>
        <begin position="517"/>
        <end position="529"/>
    </location>
</feature>
<feature type="region of interest" description="Disordered" evidence="1">
    <location>
        <begin position="1006"/>
        <end position="1058"/>
    </location>
</feature>
<feature type="compositionally biased region" description="Basic residues" evidence="1">
    <location>
        <begin position="805"/>
        <end position="814"/>
    </location>
</feature>
<feature type="compositionally biased region" description="Acidic residues" evidence="1">
    <location>
        <begin position="530"/>
        <end position="558"/>
    </location>
</feature>
<feature type="region of interest" description="Disordered" evidence="1">
    <location>
        <begin position="1463"/>
        <end position="1589"/>
    </location>
</feature>
<feature type="compositionally biased region" description="Polar residues" evidence="1">
    <location>
        <begin position="697"/>
        <end position="712"/>
    </location>
</feature>
<feature type="domain" description="DUF7357" evidence="2">
    <location>
        <begin position="6"/>
        <end position="139"/>
    </location>
</feature>
<gene>
    <name evidence="3" type="ORF">QBC34DRAFT_214059</name>
</gene>
<feature type="compositionally biased region" description="Acidic residues" evidence="1">
    <location>
        <begin position="1491"/>
        <end position="1516"/>
    </location>
</feature>
<comment type="caution">
    <text evidence="3">The sequence shown here is derived from an EMBL/GenBank/DDBJ whole genome shotgun (WGS) entry which is preliminary data.</text>
</comment>
<dbReference type="Proteomes" id="UP001321760">
    <property type="component" value="Unassembled WGS sequence"/>
</dbReference>
<dbReference type="PANTHER" id="PTHR13275">
    <property type="entry name" value="YL-1 PROTEIN TRANSCRIPTION FACTOR-LIKE 1"/>
    <property type="match status" value="1"/>
</dbReference>
<feature type="compositionally biased region" description="Polar residues" evidence="1">
    <location>
        <begin position="1530"/>
        <end position="1539"/>
    </location>
</feature>
<feature type="compositionally biased region" description="Acidic residues" evidence="1">
    <location>
        <begin position="601"/>
        <end position="611"/>
    </location>
</feature>
<feature type="compositionally biased region" description="Basic residues" evidence="1">
    <location>
        <begin position="1580"/>
        <end position="1589"/>
    </location>
</feature>
<feature type="compositionally biased region" description="Polar residues" evidence="1">
    <location>
        <begin position="1176"/>
        <end position="1185"/>
    </location>
</feature>
<feature type="region of interest" description="Disordered" evidence="1">
    <location>
        <begin position="351"/>
        <end position="383"/>
    </location>
</feature>
<feature type="compositionally biased region" description="Basic residues" evidence="1">
    <location>
        <begin position="677"/>
        <end position="687"/>
    </location>
</feature>
<reference evidence="3" key="1">
    <citation type="journal article" date="2023" name="Mol. Phylogenet. Evol.">
        <title>Genome-scale phylogeny and comparative genomics of the fungal order Sordariales.</title>
        <authorList>
            <person name="Hensen N."/>
            <person name="Bonometti L."/>
            <person name="Westerberg I."/>
            <person name="Brannstrom I.O."/>
            <person name="Guillou S."/>
            <person name="Cros-Aarteil S."/>
            <person name="Calhoun S."/>
            <person name="Haridas S."/>
            <person name="Kuo A."/>
            <person name="Mondo S."/>
            <person name="Pangilinan J."/>
            <person name="Riley R."/>
            <person name="LaButti K."/>
            <person name="Andreopoulos B."/>
            <person name="Lipzen A."/>
            <person name="Chen C."/>
            <person name="Yan M."/>
            <person name="Daum C."/>
            <person name="Ng V."/>
            <person name="Clum A."/>
            <person name="Steindorff A."/>
            <person name="Ohm R.A."/>
            <person name="Martin F."/>
            <person name="Silar P."/>
            <person name="Natvig D.O."/>
            <person name="Lalanne C."/>
            <person name="Gautier V."/>
            <person name="Ament-Velasquez S.L."/>
            <person name="Kruys A."/>
            <person name="Hutchinson M.I."/>
            <person name="Powell A.J."/>
            <person name="Barry K."/>
            <person name="Miller A.N."/>
            <person name="Grigoriev I.V."/>
            <person name="Debuchy R."/>
            <person name="Gladieux P."/>
            <person name="Hiltunen Thoren M."/>
            <person name="Johannesson H."/>
        </authorList>
    </citation>
    <scope>NUCLEOTIDE SEQUENCE</scope>
    <source>
        <strain evidence="3">PSN243</strain>
    </source>
</reference>
<feature type="region of interest" description="Disordered" evidence="1">
    <location>
        <begin position="862"/>
        <end position="885"/>
    </location>
</feature>
<organism evidence="3 4">
    <name type="scientific">Podospora aff. communis PSN243</name>
    <dbReference type="NCBI Taxonomy" id="3040156"/>
    <lineage>
        <taxon>Eukaryota</taxon>
        <taxon>Fungi</taxon>
        <taxon>Dikarya</taxon>
        <taxon>Ascomycota</taxon>
        <taxon>Pezizomycotina</taxon>
        <taxon>Sordariomycetes</taxon>
        <taxon>Sordariomycetidae</taxon>
        <taxon>Sordariales</taxon>
        <taxon>Podosporaceae</taxon>
        <taxon>Podospora</taxon>
    </lineage>
</organism>
<feature type="compositionally biased region" description="Polar residues" evidence="1">
    <location>
        <begin position="353"/>
        <end position="362"/>
    </location>
</feature>
<feature type="compositionally biased region" description="Basic and acidic residues" evidence="1">
    <location>
        <begin position="1248"/>
        <end position="1260"/>
    </location>
</feature>
<feature type="compositionally biased region" description="Low complexity" evidence="1">
    <location>
        <begin position="629"/>
        <end position="641"/>
    </location>
</feature>
<protein>
    <recommendedName>
        <fullName evidence="2">DUF7357 domain-containing protein</fullName>
    </recommendedName>
</protein>
<feature type="compositionally biased region" description="Polar residues" evidence="1">
    <location>
        <begin position="612"/>
        <end position="625"/>
    </location>
</feature>
<feature type="compositionally biased region" description="Basic and acidic residues" evidence="1">
    <location>
        <begin position="864"/>
        <end position="878"/>
    </location>
</feature>
<feature type="region of interest" description="Disordered" evidence="1">
    <location>
        <begin position="120"/>
        <end position="155"/>
    </location>
</feature>
<feature type="compositionally biased region" description="Low complexity" evidence="1">
    <location>
        <begin position="559"/>
        <end position="569"/>
    </location>
</feature>
<sequence>MQNSNMRLRLVIRRHALPEVRIVFGVQLENDPTIANLLEQVNEVVPLESTEWGLEDYAVELRDAAGHGFDCMHFQQVSVVLKSDEEVFIRPLVTEDRKKRRLSGRDQISSDGKHLIDGIAFGRPRLRTPRDRPPIEIPPLKRRRLTYDDQEPDDADLEDEGQLLLMEHGEEDEDEDEDYEDPDSVRVTAEFDGLDGPDDMELEDQDPDFDEEVDEVDEDDLDQDDVDEDEDMDAEEELDEEELEDELRDLQKENEQLRDEFMEDDEDILPLEQPGLPEKSKAVSTEPAELDLATLDKITALRAAFPTAPVSLCEKTVLRCNKDAKKAYRRLLGTRMPVLSLHGMLEHEKRLQSGATARPSAQSAPHAAPEDDDDDHSGSDAESVASLVKHYDHHGFPEGSILDGSASTHMAEALRKSGQAVKMPVLTRFDDNEPPEPAAPADELSVDDHVSDANDEASSESGSEKDPASEEEDDDDESGGDDSDSDDGSDSGPEVASSKQRPEPQGGARLSRKRRRESSSDSDSSHESDNESDSSDADDSSGNDSDSDDGSSDEDVDADAGNSSNSDSESSGDEGPGGTGAGDLSSGGDSSSDSRSCSSSDDSESCSDSDAEQNTKQKSSCTVHASNRPATTAAPSPHPSSGRQQPASTEPASTEPASTKPIAPVPPRQGLTATQRRNARRRAKNKILKQGGDGGSVSENMSAGTPQAAQVSESIAAKKAALLERLGLVETVPSPSKAASAKVVDAPPSASSQPKAKVDDAQEEDPEAWREKIYYSAVECCDEYVELSEPPFPFVQRWDPQQRLGKSRGKRKQRNNQDYYQDHQPSPKKRRYADQYDSFSYLSAANEANNADVTLNYDDEEAEPEHMETDHAEDAARADEEDDLPPLPEDVSTLPLVQPADVKPGMILTWKQFLLSKATNWEPQVLSLRGKVVDVFGGDSCRVRLAKKDRKLDRNEPTYDEDGTRVYDKFELPVMDEEAEEDEELGYRTFDFADIMEPRILCDRQGEGEAKERQSASLHIQSVPRPLEREVTRSATDLSTTLDHEPSQTEGDAPHTGETVIPETILEVNEEHDGADSAVDISISEERRHEISELMTEAGFRKDIDPSIEQQKRLSSEPKDLSSPSRQLDQEMSQERTLGDTTAATVVPPTFGSDVQLPSSPTRHPHHHDDTEAPSLGTTNGTSFRSDYAESQPIILEPFNGFSDDVDVDNSHLGSRVGYPSLDVLHSDGGSVVSGRQPDPGFSFQSNTEDHLEAESREMVPETSEVQNHSGQRELSPVANDTVPNSPAASAGVSSVDSFPSLSEIFCTASTSKSDRAPSKAAVISAIKTRKSAVSPDLGYEEAMAKLDRDDHDDDQIMFDDDEGPTVDDEEPEDEAVEEDEEMDDEDDGEDGEDEDNDDEFSNFEQHSSPSRDASSSGDMDWLVNKPIEKPEIRRIKIEMSQSEGINSIAPAKVAKKAYRVTTQPLPRPRIPRASQPSSFIPPGSQVIEILDSDAEEIGENYADDSIDEDWNDSEESQMPNGSGWVGKNYMTSNSTASAKGSRRGVSVPAASVPRTSPRRKKSSTQPLRASHSRALNSSRPKKSAARVL</sequence>
<dbReference type="InterPro" id="IPR055781">
    <property type="entry name" value="DUF7357"/>
</dbReference>
<feature type="compositionally biased region" description="Acidic residues" evidence="1">
    <location>
        <begin position="469"/>
        <end position="489"/>
    </location>
</feature>
<dbReference type="Pfam" id="PF24054">
    <property type="entry name" value="DUF7357"/>
    <property type="match status" value="1"/>
</dbReference>
<feature type="compositionally biased region" description="Polar residues" evidence="1">
    <location>
        <begin position="1122"/>
        <end position="1132"/>
    </location>
</feature>
<evidence type="ECO:0000256" key="1">
    <source>
        <dbReference type="SAM" id="MobiDB-lite"/>
    </source>
</evidence>
<feature type="compositionally biased region" description="Basic and acidic residues" evidence="1">
    <location>
        <begin position="1099"/>
        <end position="1120"/>
    </location>
</feature>
<evidence type="ECO:0000313" key="4">
    <source>
        <dbReference type="Proteomes" id="UP001321760"/>
    </source>
</evidence>
<feature type="compositionally biased region" description="Basic and acidic residues" evidence="1">
    <location>
        <begin position="1042"/>
        <end position="1055"/>
    </location>
</feature>
<feature type="region of interest" description="Disordered" evidence="1">
    <location>
        <begin position="1226"/>
        <end position="1297"/>
    </location>
</feature>
<feature type="compositionally biased region" description="Low complexity" evidence="1">
    <location>
        <begin position="1408"/>
        <end position="1417"/>
    </location>
</feature>
<feature type="region of interest" description="Disordered" evidence="1">
    <location>
        <begin position="189"/>
        <end position="247"/>
    </location>
</feature>
<dbReference type="PANTHER" id="PTHR13275:SF4">
    <property type="entry name" value="VACUOLAR PROTEIN SORTING-ASSOCIATED PROTEIN 72 HOMOLOG"/>
    <property type="match status" value="1"/>
</dbReference>
<feature type="compositionally biased region" description="Acidic residues" evidence="1">
    <location>
        <begin position="192"/>
        <end position="247"/>
    </location>
</feature>
<feature type="region of interest" description="Disordered" evidence="1">
    <location>
        <begin position="1309"/>
        <end position="1429"/>
    </location>
</feature>
<accession>A0AAV9G3K5</accession>
<feature type="region of interest" description="Disordered" evidence="1">
    <location>
        <begin position="1095"/>
        <end position="1189"/>
    </location>
</feature>
<evidence type="ECO:0000259" key="2">
    <source>
        <dbReference type="Pfam" id="PF24054"/>
    </source>
</evidence>